<name>A0A8D8HXI5_CULPI</name>
<organism evidence="5">
    <name type="scientific">Culex pipiens</name>
    <name type="common">House mosquito</name>
    <dbReference type="NCBI Taxonomy" id="7175"/>
    <lineage>
        <taxon>Eukaryota</taxon>
        <taxon>Metazoa</taxon>
        <taxon>Ecdysozoa</taxon>
        <taxon>Arthropoda</taxon>
        <taxon>Hexapoda</taxon>
        <taxon>Insecta</taxon>
        <taxon>Pterygota</taxon>
        <taxon>Neoptera</taxon>
        <taxon>Endopterygota</taxon>
        <taxon>Diptera</taxon>
        <taxon>Nematocera</taxon>
        <taxon>Culicoidea</taxon>
        <taxon>Culicidae</taxon>
        <taxon>Culicinae</taxon>
        <taxon>Culicini</taxon>
        <taxon>Culex</taxon>
        <taxon>Culex</taxon>
    </lineage>
</organism>
<keyword evidence="2" id="KW-0677">Repeat</keyword>
<dbReference type="SUPFAM" id="SSF57581">
    <property type="entry name" value="TB module/8-cys domain"/>
    <property type="match status" value="1"/>
</dbReference>
<evidence type="ECO:0000256" key="3">
    <source>
        <dbReference type="ARBA" id="ARBA00023157"/>
    </source>
</evidence>
<evidence type="ECO:0000256" key="2">
    <source>
        <dbReference type="ARBA" id="ARBA00022737"/>
    </source>
</evidence>
<evidence type="ECO:0000256" key="4">
    <source>
        <dbReference type="ARBA" id="ARBA00023180"/>
    </source>
</evidence>
<dbReference type="EMBL" id="HBUE01332480">
    <property type="protein sequence ID" value="CAG6594096.1"/>
    <property type="molecule type" value="Transcribed_RNA"/>
</dbReference>
<sequence length="125" mass="13729">MSPSSPCSVPGVLLAVSSWFVEEITKMCCSRIRPGFSEACSRRLPPLAPFQVCCSRIRPGFSEACSRRLPPPASSPFQVCCSRFRPALLKKKKVSFHNTQKQHKNLTDSSSMRTGFFGGVSPSNC</sequence>
<dbReference type="EMBL" id="HBUE01225756">
    <property type="protein sequence ID" value="CAG6542012.1"/>
    <property type="molecule type" value="Transcribed_RNA"/>
</dbReference>
<keyword evidence="3" id="KW-1015">Disulfide bond</keyword>
<keyword evidence="1" id="KW-0732">Signal</keyword>
<accession>A0A8D8HXI5</accession>
<dbReference type="InterPro" id="IPR036773">
    <property type="entry name" value="TB_dom_sf"/>
</dbReference>
<dbReference type="AlphaFoldDB" id="A0A8D8HXI5"/>
<evidence type="ECO:0000313" key="5">
    <source>
        <dbReference type="EMBL" id="CAG6542012.1"/>
    </source>
</evidence>
<reference evidence="5" key="1">
    <citation type="submission" date="2021-05" db="EMBL/GenBank/DDBJ databases">
        <authorList>
            <person name="Alioto T."/>
            <person name="Alioto T."/>
            <person name="Gomez Garrido J."/>
        </authorList>
    </citation>
    <scope>NUCLEOTIDE SEQUENCE</scope>
</reference>
<proteinExistence type="predicted"/>
<protein>
    <submittedName>
        <fullName evidence="5">(northern house mosquito) hypothetical protein</fullName>
    </submittedName>
</protein>
<keyword evidence="4" id="KW-0325">Glycoprotein</keyword>
<evidence type="ECO:0000256" key="1">
    <source>
        <dbReference type="ARBA" id="ARBA00022729"/>
    </source>
</evidence>